<reference evidence="5 6" key="1">
    <citation type="submission" date="2015-12" db="EMBL/GenBank/DDBJ databases">
        <title>Complete genome sequence of Pseudoalteromonas rubra SCSIO 6842, harboring a conjugative plasmid.</title>
        <authorList>
            <person name="Li B."/>
            <person name="Wang X."/>
        </authorList>
    </citation>
    <scope>NUCLEOTIDE SEQUENCE [LARGE SCALE GENOMIC DNA]</scope>
    <source>
        <strain evidence="5 6">SCSIO 6842</strain>
    </source>
</reference>
<comment type="subcellular location">
    <subcellularLocation>
        <location evidence="1">Cell envelope</location>
    </subcellularLocation>
</comment>
<dbReference type="GO" id="GO:0030313">
    <property type="term" value="C:cell envelope"/>
    <property type="evidence" value="ECO:0007669"/>
    <property type="project" value="UniProtKB-SubCell"/>
</dbReference>
<protein>
    <submittedName>
        <fullName evidence="5">Sugar ABC transporter substrate-binding protein</fullName>
    </submittedName>
</protein>
<dbReference type="Pfam" id="PF13407">
    <property type="entry name" value="Peripla_BP_4"/>
    <property type="match status" value="1"/>
</dbReference>
<dbReference type="PANTHER" id="PTHR46847:SF2">
    <property type="entry name" value="ABC TRANSPORTER SUGAR-BINDING PROTEIN"/>
    <property type="match status" value="1"/>
</dbReference>
<dbReference type="Gene3D" id="3.40.50.2300">
    <property type="match status" value="2"/>
</dbReference>
<dbReference type="AlphaFoldDB" id="A0A0U3H2M0"/>
<sequence length="368" mass="41306">MKLLQCVLLSWGLLFTPLSWAKADFSVLLVNPSISGEPFWHKVESIAQAASKQLNVKLDVIYGDGSRYIQLEELQKYLEYRATPDFVVLMLYPGNAEQHLDLLEKYGIQYLTLEQTINGPEQVEIGKPGQKYKNWLGEIYFDNFRAGADLAQALTDSLREKRPKIKPQALAINGHYGSESDARNQGAQSFFGSQGVALQQSIYASWSKTQAMEKTQRLLKRYPNTNIIWSASDLMAMGALSAVKQRGEIGQAFVAIGGFDWLNDTLRLIEKGELQASVGGHFIMGGLAILSLYDKFHGHSYWQTNQSITYPLVVINQHNVHRYIWLAEKIDWTGVDFSGFSLLNNKQSNYLVSPTFLAKDNAPGVISD</sequence>
<accession>A0A0U3H2M0</accession>
<keyword evidence="3" id="KW-0732">Signal</keyword>
<comment type="similarity">
    <text evidence="2">Belongs to the bacterial solute-binding protein 2 family.</text>
</comment>
<dbReference type="PANTHER" id="PTHR46847">
    <property type="entry name" value="D-ALLOSE-BINDING PERIPLASMIC PROTEIN-RELATED"/>
    <property type="match status" value="1"/>
</dbReference>
<proteinExistence type="inferred from homology"/>
<dbReference type="GO" id="GO:0055085">
    <property type="term" value="P:transmembrane transport"/>
    <property type="evidence" value="ECO:0007669"/>
    <property type="project" value="UniProtKB-ARBA"/>
</dbReference>
<feature type="domain" description="Periplasmic binding protein" evidence="4">
    <location>
        <begin position="29"/>
        <end position="281"/>
    </location>
</feature>
<dbReference type="KEGG" id="prr:AT705_21780"/>
<evidence type="ECO:0000256" key="2">
    <source>
        <dbReference type="ARBA" id="ARBA00007639"/>
    </source>
</evidence>
<evidence type="ECO:0000256" key="1">
    <source>
        <dbReference type="ARBA" id="ARBA00004196"/>
    </source>
</evidence>
<dbReference type="InterPro" id="IPR025997">
    <property type="entry name" value="SBP_2_dom"/>
</dbReference>
<evidence type="ECO:0000313" key="6">
    <source>
        <dbReference type="Proteomes" id="UP000069015"/>
    </source>
</evidence>
<dbReference type="SUPFAM" id="SSF53822">
    <property type="entry name" value="Periplasmic binding protein-like I"/>
    <property type="match status" value="1"/>
</dbReference>
<evidence type="ECO:0000313" key="5">
    <source>
        <dbReference type="EMBL" id="ALU45571.1"/>
    </source>
</evidence>
<name>A0A0U3H2M0_9GAMM</name>
<dbReference type="EMBL" id="CP013612">
    <property type="protein sequence ID" value="ALU45571.1"/>
    <property type="molecule type" value="Genomic_DNA"/>
</dbReference>
<organism evidence="5 6">
    <name type="scientific">Pseudoalteromonas rubra</name>
    <dbReference type="NCBI Taxonomy" id="43658"/>
    <lineage>
        <taxon>Bacteria</taxon>
        <taxon>Pseudomonadati</taxon>
        <taxon>Pseudomonadota</taxon>
        <taxon>Gammaproteobacteria</taxon>
        <taxon>Alteromonadales</taxon>
        <taxon>Pseudoalteromonadaceae</taxon>
        <taxon>Pseudoalteromonas</taxon>
    </lineage>
</organism>
<evidence type="ECO:0000259" key="4">
    <source>
        <dbReference type="Pfam" id="PF13407"/>
    </source>
</evidence>
<dbReference type="CDD" id="cd06324">
    <property type="entry name" value="PBP1_ABC_sugar_binding-like"/>
    <property type="match status" value="1"/>
</dbReference>
<dbReference type="RefSeq" id="WP_058798445.1">
    <property type="nucleotide sequence ID" value="NZ_CP013612.1"/>
</dbReference>
<gene>
    <name evidence="5" type="ORF">AT705_21780</name>
</gene>
<dbReference type="InterPro" id="IPR028082">
    <property type="entry name" value="Peripla_BP_I"/>
</dbReference>
<evidence type="ECO:0000256" key="3">
    <source>
        <dbReference type="ARBA" id="ARBA00022729"/>
    </source>
</evidence>
<dbReference type="GO" id="GO:0030246">
    <property type="term" value="F:carbohydrate binding"/>
    <property type="evidence" value="ECO:0007669"/>
    <property type="project" value="UniProtKB-ARBA"/>
</dbReference>
<dbReference type="Proteomes" id="UP000069015">
    <property type="component" value="Chromosome 2"/>
</dbReference>